<name>A0A5N1J364_9BACT</name>
<dbReference type="EMBL" id="VTWT01000003">
    <property type="protein sequence ID" value="KAA9340206.1"/>
    <property type="molecule type" value="Genomic_DNA"/>
</dbReference>
<gene>
    <name evidence="1" type="ORF">F0P94_07615</name>
</gene>
<dbReference type="AlphaFoldDB" id="A0A5N1J364"/>
<proteinExistence type="predicted"/>
<dbReference type="RefSeq" id="WP_150903279.1">
    <property type="nucleotide sequence ID" value="NZ_VTWT01000003.1"/>
</dbReference>
<evidence type="ECO:0000313" key="2">
    <source>
        <dbReference type="Proteomes" id="UP000326570"/>
    </source>
</evidence>
<accession>A0A5N1J364</accession>
<evidence type="ECO:0000313" key="1">
    <source>
        <dbReference type="EMBL" id="KAA9340206.1"/>
    </source>
</evidence>
<keyword evidence="2" id="KW-1185">Reference proteome</keyword>
<dbReference type="Proteomes" id="UP000326570">
    <property type="component" value="Unassembled WGS sequence"/>
</dbReference>
<organism evidence="1 2">
    <name type="scientific">Adhaeribacter soli</name>
    <dbReference type="NCBI Taxonomy" id="2607655"/>
    <lineage>
        <taxon>Bacteria</taxon>
        <taxon>Pseudomonadati</taxon>
        <taxon>Bacteroidota</taxon>
        <taxon>Cytophagia</taxon>
        <taxon>Cytophagales</taxon>
        <taxon>Hymenobacteraceae</taxon>
        <taxon>Adhaeribacter</taxon>
    </lineage>
</organism>
<reference evidence="1 2" key="1">
    <citation type="submission" date="2019-09" db="EMBL/GenBank/DDBJ databases">
        <title>Genome sequence of Adhaeribacter sp. M2.</title>
        <authorList>
            <person name="Srinivasan S."/>
        </authorList>
    </citation>
    <scope>NUCLEOTIDE SEQUENCE [LARGE SCALE GENOMIC DNA]</scope>
    <source>
        <strain evidence="1 2">M2</strain>
    </source>
</reference>
<sequence length="118" mass="13579">MDDLVKRLNKIESSFEELNSEIEIQIKGKLSNYYAKPFFLKFFSKEKRIENAFNEWIKVKSDIHLIMKAPNRVSELPGILNLYALNSAILAAILDNPGLAQKAEQIRIISEGSRNYSF</sequence>
<comment type="caution">
    <text evidence="1">The sequence shown here is derived from an EMBL/GenBank/DDBJ whole genome shotgun (WGS) entry which is preliminary data.</text>
</comment>
<protein>
    <submittedName>
        <fullName evidence="1">Uncharacterized protein</fullName>
    </submittedName>
</protein>